<dbReference type="Proteomes" id="UP000789759">
    <property type="component" value="Unassembled WGS sequence"/>
</dbReference>
<comment type="caution">
    <text evidence="1">The sequence shown here is derived from an EMBL/GenBank/DDBJ whole genome shotgun (WGS) entry which is preliminary data.</text>
</comment>
<gene>
    <name evidence="1" type="ORF">CPELLU_LOCUS20746</name>
</gene>
<sequence>MYQLINSIFIKLFELFLKYFVDFIKINQRLIENTQQCLLVPFYNHFTTVVTNTRQHLSDISNDHLGEILSFYDIFIKKLNELNSVKTFTDYKYPLNGGTCWNCKRIGYSHSCCVACKQKLEQCDCKFICGLTYPTQYDKYGRPCQFAKCRYFTNDLNKVIHQCKGK</sequence>
<organism evidence="1 2">
    <name type="scientific">Cetraspora pellucida</name>
    <dbReference type="NCBI Taxonomy" id="1433469"/>
    <lineage>
        <taxon>Eukaryota</taxon>
        <taxon>Fungi</taxon>
        <taxon>Fungi incertae sedis</taxon>
        <taxon>Mucoromycota</taxon>
        <taxon>Glomeromycotina</taxon>
        <taxon>Glomeromycetes</taxon>
        <taxon>Diversisporales</taxon>
        <taxon>Gigasporaceae</taxon>
        <taxon>Cetraspora</taxon>
    </lineage>
</organism>
<name>A0A9N9PKZ1_9GLOM</name>
<feature type="non-terminal residue" evidence="1">
    <location>
        <position position="166"/>
    </location>
</feature>
<proteinExistence type="predicted"/>
<evidence type="ECO:0000313" key="2">
    <source>
        <dbReference type="Proteomes" id="UP000789759"/>
    </source>
</evidence>
<dbReference type="AlphaFoldDB" id="A0A9N9PKZ1"/>
<protein>
    <submittedName>
        <fullName evidence="1">5404_t:CDS:1</fullName>
    </submittedName>
</protein>
<reference evidence="1" key="1">
    <citation type="submission" date="2021-06" db="EMBL/GenBank/DDBJ databases">
        <authorList>
            <person name="Kallberg Y."/>
            <person name="Tangrot J."/>
            <person name="Rosling A."/>
        </authorList>
    </citation>
    <scope>NUCLEOTIDE SEQUENCE</scope>
    <source>
        <strain evidence="1">FL966</strain>
    </source>
</reference>
<keyword evidence="2" id="KW-1185">Reference proteome</keyword>
<evidence type="ECO:0000313" key="1">
    <source>
        <dbReference type="EMBL" id="CAG8831518.1"/>
    </source>
</evidence>
<accession>A0A9N9PKZ1</accession>
<dbReference type="EMBL" id="CAJVQA010066351">
    <property type="protein sequence ID" value="CAG8831518.1"/>
    <property type="molecule type" value="Genomic_DNA"/>
</dbReference>
<dbReference type="OrthoDB" id="2482601at2759"/>